<dbReference type="AlphaFoldDB" id="A0A1G2CJX4"/>
<evidence type="ECO:0000313" key="2">
    <source>
        <dbReference type="Proteomes" id="UP000178348"/>
    </source>
</evidence>
<dbReference type="PANTHER" id="PTHR36510:SF1">
    <property type="entry name" value="GLUTAMATE--CYSTEINE LIGASE 2-RELATED"/>
    <property type="match status" value="1"/>
</dbReference>
<dbReference type="SUPFAM" id="SSF55931">
    <property type="entry name" value="Glutamine synthetase/guanido kinase"/>
    <property type="match status" value="1"/>
</dbReference>
<dbReference type="EMBL" id="MHLB01000033">
    <property type="protein sequence ID" value="OGZ01704.1"/>
    <property type="molecule type" value="Genomic_DNA"/>
</dbReference>
<evidence type="ECO:0008006" key="3">
    <source>
        <dbReference type="Google" id="ProtNLM"/>
    </source>
</evidence>
<proteinExistence type="predicted"/>
<dbReference type="Proteomes" id="UP000178348">
    <property type="component" value="Unassembled WGS sequence"/>
</dbReference>
<dbReference type="InterPro" id="IPR050141">
    <property type="entry name" value="GCL_type2/YbdK_subfam"/>
</dbReference>
<gene>
    <name evidence="1" type="ORF">A2946_01415</name>
</gene>
<dbReference type="Gene3D" id="3.30.590.20">
    <property type="match status" value="1"/>
</dbReference>
<dbReference type="GO" id="GO:0016879">
    <property type="term" value="F:ligase activity, forming carbon-nitrogen bonds"/>
    <property type="evidence" value="ECO:0007669"/>
    <property type="project" value="TreeGrafter"/>
</dbReference>
<reference evidence="1 2" key="1">
    <citation type="journal article" date="2016" name="Nat. Commun.">
        <title>Thousands of microbial genomes shed light on interconnected biogeochemical processes in an aquifer system.</title>
        <authorList>
            <person name="Anantharaman K."/>
            <person name="Brown C.T."/>
            <person name="Hug L.A."/>
            <person name="Sharon I."/>
            <person name="Castelle C.J."/>
            <person name="Probst A.J."/>
            <person name="Thomas B.C."/>
            <person name="Singh A."/>
            <person name="Wilkins M.J."/>
            <person name="Karaoz U."/>
            <person name="Brodie E.L."/>
            <person name="Williams K.H."/>
            <person name="Hubbard S.S."/>
            <person name="Banfield J.F."/>
        </authorList>
    </citation>
    <scope>NUCLEOTIDE SEQUENCE [LARGE SCALE GENOMIC DNA]</scope>
</reference>
<dbReference type="InterPro" id="IPR014746">
    <property type="entry name" value="Gln_synth/guanido_kin_cat_dom"/>
</dbReference>
<evidence type="ECO:0000313" key="1">
    <source>
        <dbReference type="EMBL" id="OGZ01704.1"/>
    </source>
</evidence>
<dbReference type="PANTHER" id="PTHR36510">
    <property type="entry name" value="GLUTAMATE--CYSTEINE LIGASE 2-RELATED"/>
    <property type="match status" value="1"/>
</dbReference>
<protein>
    <recommendedName>
        <fullName evidence="3">Glutamate--cysteine ligase</fullName>
    </recommendedName>
</protein>
<comment type="caution">
    <text evidence="1">The sequence shown here is derived from an EMBL/GenBank/DDBJ whole genome shotgun (WGS) entry which is preliminary data.</text>
</comment>
<sequence length="252" mass="28331">MSGFKAFVERFPFQPERSGCIGIERERFLADADGIYAPRAEEFLRIVGDPAWTYELSACQVEDRTDPLRAENDILKNLKRNDLRGCVAARSLGLCIVANEVAPEDMPMDVYPDPRYLKIVEHLKPAALAAACRVTGTHIHVGVGSWERAFAVYHELSRHLEELMALGDHSQGLRLRLYCEVAKSWRPPRYESAEHFFEVATAEGFAGNSRNCWHLVRITKHGTVECRMFGAAECSEEVLAWVSRVRAIVGPG</sequence>
<organism evidence="1 2">
    <name type="scientific">Candidatus Liptonbacteria bacterium RIFCSPLOWO2_01_FULL_53_13</name>
    <dbReference type="NCBI Taxonomy" id="1798651"/>
    <lineage>
        <taxon>Bacteria</taxon>
        <taxon>Candidatus Liptoniibacteriota</taxon>
    </lineage>
</organism>
<accession>A0A1G2CJX4</accession>
<name>A0A1G2CJX4_9BACT</name>